<evidence type="ECO:0000313" key="1">
    <source>
        <dbReference type="EMBL" id="PLW85064.1"/>
    </source>
</evidence>
<dbReference type="KEGG" id="hja:BST95_01880"/>
<gene>
    <name evidence="1" type="ORF">C0029_16150</name>
</gene>
<comment type="caution">
    <text evidence="1">The sequence shown here is derived from an EMBL/GenBank/DDBJ whole genome shotgun (WGS) entry which is preliminary data.</text>
</comment>
<organism evidence="1 2">
    <name type="scientific">Halioglobus japonicus</name>
    <dbReference type="NCBI Taxonomy" id="930805"/>
    <lineage>
        <taxon>Bacteria</taxon>
        <taxon>Pseudomonadati</taxon>
        <taxon>Pseudomonadota</taxon>
        <taxon>Gammaproteobacteria</taxon>
        <taxon>Cellvibrionales</taxon>
        <taxon>Halieaceae</taxon>
        <taxon>Halioglobus</taxon>
    </lineage>
</organism>
<dbReference type="Proteomes" id="UP000235162">
    <property type="component" value="Unassembled WGS sequence"/>
</dbReference>
<name>A0AAP8SM15_9GAMM</name>
<proteinExistence type="predicted"/>
<sequence length="236" mass="26615">MQAREVSVEQAIDDAPDASKRLCSLAAQHRQNHREVNCHDTRRHWQASAGTYCYQTHIAIEGQPHTRLDWLAGVFYNHASLPAHAWYPQFLGGKVQALAAPPATGIEQHQLAWGRFDLGLPTPRYYRQLLSLAQPQDNTWVIVARSVTTGPELPQAAKLAYTPDPNGEVLHFENGRLHWHHICCAPGAGMLPGRLDRWLINAMRRTGLDGAERKTYRDEALKLRDWLDTQPVELPG</sequence>
<evidence type="ECO:0000313" key="2">
    <source>
        <dbReference type="Proteomes" id="UP000235162"/>
    </source>
</evidence>
<dbReference type="RefSeq" id="WP_084197922.1">
    <property type="nucleotide sequence ID" value="NZ_BMYL01000004.1"/>
</dbReference>
<dbReference type="AlphaFoldDB" id="A0AAP8SM15"/>
<accession>A0AAP8SM15</accession>
<protein>
    <submittedName>
        <fullName evidence="1">Uncharacterized protein</fullName>
    </submittedName>
</protein>
<keyword evidence="2" id="KW-1185">Reference proteome</keyword>
<reference evidence="1 2" key="1">
    <citation type="submission" date="2018-01" db="EMBL/GenBank/DDBJ databases">
        <title>The draft genome sequence of Halioglobus japonicus S1-36.</title>
        <authorList>
            <person name="Du Z.-J."/>
            <person name="Shi M.-J."/>
        </authorList>
    </citation>
    <scope>NUCLEOTIDE SEQUENCE [LARGE SCALE GENOMIC DNA]</scope>
    <source>
        <strain evidence="1 2">S1-36</strain>
    </source>
</reference>
<dbReference type="EMBL" id="PKUR01000004">
    <property type="protein sequence ID" value="PLW85064.1"/>
    <property type="molecule type" value="Genomic_DNA"/>
</dbReference>